<dbReference type="InterPro" id="IPR036875">
    <property type="entry name" value="Znf_CCHC_sf"/>
</dbReference>
<accession>A0A9Q3D4Q5</accession>
<evidence type="ECO:0000256" key="3">
    <source>
        <dbReference type="SAM" id="MobiDB-lite"/>
    </source>
</evidence>
<dbReference type="GO" id="GO:0003676">
    <property type="term" value="F:nucleic acid binding"/>
    <property type="evidence" value="ECO:0007669"/>
    <property type="project" value="InterPro"/>
</dbReference>
<reference evidence="5" key="1">
    <citation type="submission" date="2021-03" db="EMBL/GenBank/DDBJ databases">
        <title>Draft genome sequence of rust myrtle Austropuccinia psidii MF-1, a brazilian biotype.</title>
        <authorList>
            <person name="Quecine M.C."/>
            <person name="Pachon D.M.R."/>
            <person name="Bonatelli M.L."/>
            <person name="Correr F.H."/>
            <person name="Franceschini L.M."/>
            <person name="Leite T.F."/>
            <person name="Margarido G.R.A."/>
            <person name="Almeida C.A."/>
            <person name="Ferrarezi J.A."/>
            <person name="Labate C.A."/>
        </authorList>
    </citation>
    <scope>NUCLEOTIDE SEQUENCE</scope>
    <source>
        <strain evidence="5">MF-1</strain>
    </source>
</reference>
<name>A0A9Q3D4Q5_9BASI</name>
<evidence type="ECO:0000256" key="2">
    <source>
        <dbReference type="PROSITE-ProRule" id="PRU00047"/>
    </source>
</evidence>
<dbReference type="Proteomes" id="UP000765509">
    <property type="component" value="Unassembled WGS sequence"/>
</dbReference>
<dbReference type="GO" id="GO:0006397">
    <property type="term" value="P:mRNA processing"/>
    <property type="evidence" value="ECO:0007669"/>
    <property type="project" value="UniProtKB-KW"/>
</dbReference>
<keyword evidence="2" id="KW-0863">Zinc-finger</keyword>
<feature type="domain" description="CCHC-type" evidence="4">
    <location>
        <begin position="330"/>
        <end position="345"/>
    </location>
</feature>
<comment type="caution">
    <text evidence="5">The sequence shown here is derived from an EMBL/GenBank/DDBJ whole genome shotgun (WGS) entry which is preliminary data.</text>
</comment>
<dbReference type="Gene3D" id="4.10.60.10">
    <property type="entry name" value="Zinc finger, CCHC-type"/>
    <property type="match status" value="1"/>
</dbReference>
<evidence type="ECO:0000256" key="1">
    <source>
        <dbReference type="ARBA" id="ARBA00022664"/>
    </source>
</evidence>
<sequence>SHANTPATPSELEGSKGKGNRHSEGLITAKTWTLIATQRNTKPRNHASIQGKPTLTTCTGKITIINPVVTSKGKFPKAVDRKFVLGTVKETLASKGTSKRTEKACPEPEDLEEDTWDTVVDGKTLSEIIPTLPFTFQFNRNLRTDEWKDMDQLSSGFTPCRNQNISGQESPFFTIPGSFQEKTRIQGKKQDLFQPKAERVRPNDPEAVGLGERSTQEPEIVVHTFRISSPINRNITPTQIEHNVVTLESNLRSDALWLQMSQFSKKTKKKFSELQASHERMKTSTAFMDKIVKALQEGHAQLRKSSEEANKRLNQPQRKVSEVTKKKNSCHNCGSTDHYANSCPKAKKKVYAIEKVPEEESPTEDSESDYIGDAIREQSDEDQDPRMEFLVEYQEETPLEIQDIQLEADMPQDTANKDLCKHTQDAQTFLVTPTTGMAYMHGTATNMTFFIDNAQHPFIIDSGEHCSIVARNYLDHHFPKW</sequence>
<dbReference type="EMBL" id="AVOT02012534">
    <property type="protein sequence ID" value="MBW0494353.1"/>
    <property type="molecule type" value="Genomic_DNA"/>
</dbReference>
<proteinExistence type="predicted"/>
<keyword evidence="2" id="KW-0479">Metal-binding</keyword>
<keyword evidence="1" id="KW-0507">mRNA processing</keyword>
<protein>
    <recommendedName>
        <fullName evidence="4">CCHC-type domain-containing protein</fullName>
    </recommendedName>
</protein>
<dbReference type="SUPFAM" id="SSF57756">
    <property type="entry name" value="Retrovirus zinc finger-like domains"/>
    <property type="match status" value="1"/>
</dbReference>
<dbReference type="Pfam" id="PF00098">
    <property type="entry name" value="zf-CCHC"/>
    <property type="match status" value="1"/>
</dbReference>
<gene>
    <name evidence="5" type="ORF">O181_034068</name>
</gene>
<keyword evidence="2" id="KW-0862">Zinc</keyword>
<feature type="non-terminal residue" evidence="5">
    <location>
        <position position="1"/>
    </location>
</feature>
<feature type="region of interest" description="Disordered" evidence="3">
    <location>
        <begin position="300"/>
        <end position="331"/>
    </location>
</feature>
<feature type="compositionally biased region" description="Basic and acidic residues" evidence="3">
    <location>
        <begin position="13"/>
        <end position="24"/>
    </location>
</feature>
<keyword evidence="6" id="KW-1185">Reference proteome</keyword>
<organism evidence="5 6">
    <name type="scientific">Austropuccinia psidii MF-1</name>
    <dbReference type="NCBI Taxonomy" id="1389203"/>
    <lineage>
        <taxon>Eukaryota</taxon>
        <taxon>Fungi</taxon>
        <taxon>Dikarya</taxon>
        <taxon>Basidiomycota</taxon>
        <taxon>Pucciniomycotina</taxon>
        <taxon>Pucciniomycetes</taxon>
        <taxon>Pucciniales</taxon>
        <taxon>Sphaerophragmiaceae</taxon>
        <taxon>Austropuccinia</taxon>
    </lineage>
</organism>
<dbReference type="PROSITE" id="PS50158">
    <property type="entry name" value="ZF_CCHC"/>
    <property type="match status" value="1"/>
</dbReference>
<evidence type="ECO:0000313" key="5">
    <source>
        <dbReference type="EMBL" id="MBW0494353.1"/>
    </source>
</evidence>
<dbReference type="SMART" id="SM00343">
    <property type="entry name" value="ZnF_C2HC"/>
    <property type="match status" value="1"/>
</dbReference>
<dbReference type="InterPro" id="IPR001878">
    <property type="entry name" value="Znf_CCHC"/>
</dbReference>
<evidence type="ECO:0000313" key="6">
    <source>
        <dbReference type="Proteomes" id="UP000765509"/>
    </source>
</evidence>
<feature type="region of interest" description="Disordered" evidence="3">
    <location>
        <begin position="1"/>
        <end position="24"/>
    </location>
</feature>
<dbReference type="AlphaFoldDB" id="A0A9Q3D4Q5"/>
<evidence type="ECO:0000259" key="4">
    <source>
        <dbReference type="PROSITE" id="PS50158"/>
    </source>
</evidence>
<dbReference type="GO" id="GO:0008270">
    <property type="term" value="F:zinc ion binding"/>
    <property type="evidence" value="ECO:0007669"/>
    <property type="project" value="UniProtKB-KW"/>
</dbReference>